<evidence type="ECO:0000313" key="2">
    <source>
        <dbReference type="WBParaSite" id="JU765_v2.g599.t1"/>
    </source>
</evidence>
<evidence type="ECO:0000313" key="1">
    <source>
        <dbReference type="Proteomes" id="UP000887576"/>
    </source>
</evidence>
<reference evidence="2" key="1">
    <citation type="submission" date="2022-11" db="UniProtKB">
        <authorList>
            <consortium name="WormBaseParasite"/>
        </authorList>
    </citation>
    <scope>IDENTIFICATION</scope>
</reference>
<organism evidence="1 2">
    <name type="scientific">Panagrolaimus sp. JU765</name>
    <dbReference type="NCBI Taxonomy" id="591449"/>
    <lineage>
        <taxon>Eukaryota</taxon>
        <taxon>Metazoa</taxon>
        <taxon>Ecdysozoa</taxon>
        <taxon>Nematoda</taxon>
        <taxon>Chromadorea</taxon>
        <taxon>Rhabditida</taxon>
        <taxon>Tylenchina</taxon>
        <taxon>Panagrolaimomorpha</taxon>
        <taxon>Panagrolaimoidea</taxon>
        <taxon>Panagrolaimidae</taxon>
        <taxon>Panagrolaimus</taxon>
    </lineage>
</organism>
<protein>
    <submittedName>
        <fullName evidence="2">G-patch domain-containing protein</fullName>
    </submittedName>
</protein>
<dbReference type="Proteomes" id="UP000887576">
    <property type="component" value="Unplaced"/>
</dbReference>
<dbReference type="WBParaSite" id="JU765_v2.g599.t1">
    <property type="protein sequence ID" value="JU765_v2.g599.t1"/>
    <property type="gene ID" value="JU765_v2.g599"/>
</dbReference>
<sequence>MAHLIEPHKFVRFVKASDDLESTKESVKTGSKLDGKEIADFYRSLIGESNHEEPQPSSNVEERLPKKEIQKEPSPISLEPLNDRDQRLWFKFAAENDVKCVKDYLRRGMDIDAKDLWGSTALMCAAATGAEDVVAFLLENGADWQMKSKNGLSASDLARKKGFKEMAKNIEAFGSTTEIVEEHFVESESGYCNICSKHVDGISQHHSSIVHIVNTSKQPREGYAYGIPASNIGYQLLKEKGWSENRGLGKDAVGRKYPLKTTLKRDRKGLGLDKLKQKVTHFEAGDVAAVETVRKEKPQNYFKMLQERKKREKKIEDDFRKAFREYS</sequence>
<accession>A0AC34REJ9</accession>
<proteinExistence type="predicted"/>
<name>A0AC34REJ9_9BILA</name>